<feature type="region of interest" description="Disordered" evidence="1">
    <location>
        <begin position="1"/>
        <end position="44"/>
    </location>
</feature>
<dbReference type="CDD" id="cd09917">
    <property type="entry name" value="F-box_SF"/>
    <property type="match status" value="1"/>
</dbReference>
<protein>
    <recommendedName>
        <fullName evidence="2">F-box domain-containing protein</fullName>
    </recommendedName>
</protein>
<evidence type="ECO:0000313" key="3">
    <source>
        <dbReference type="EMBL" id="GMT11646.1"/>
    </source>
</evidence>
<name>A0AAV5UYS1_9BILA</name>
<feature type="domain" description="F-box" evidence="2">
    <location>
        <begin position="56"/>
        <end position="102"/>
    </location>
</feature>
<dbReference type="InterPro" id="IPR001810">
    <property type="entry name" value="F-box_dom"/>
</dbReference>
<comment type="caution">
    <text evidence="3">The sequence shown here is derived from an EMBL/GenBank/DDBJ whole genome shotgun (WGS) entry which is preliminary data.</text>
</comment>
<evidence type="ECO:0000313" key="4">
    <source>
        <dbReference type="Proteomes" id="UP001432322"/>
    </source>
</evidence>
<dbReference type="AlphaFoldDB" id="A0AAV5UYS1"/>
<keyword evidence="4" id="KW-1185">Reference proteome</keyword>
<organism evidence="3 4">
    <name type="scientific">Pristionchus fissidentatus</name>
    <dbReference type="NCBI Taxonomy" id="1538716"/>
    <lineage>
        <taxon>Eukaryota</taxon>
        <taxon>Metazoa</taxon>
        <taxon>Ecdysozoa</taxon>
        <taxon>Nematoda</taxon>
        <taxon>Chromadorea</taxon>
        <taxon>Rhabditida</taxon>
        <taxon>Rhabditina</taxon>
        <taxon>Diplogasteromorpha</taxon>
        <taxon>Diplogasteroidea</taxon>
        <taxon>Neodiplogasteridae</taxon>
        <taxon>Pristionchus</taxon>
    </lineage>
</organism>
<gene>
    <name evidence="3" type="ORF">PFISCL1PPCAC_2943</name>
</gene>
<dbReference type="Proteomes" id="UP001432322">
    <property type="component" value="Unassembled WGS sequence"/>
</dbReference>
<reference evidence="3" key="1">
    <citation type="submission" date="2023-10" db="EMBL/GenBank/DDBJ databases">
        <title>Genome assembly of Pristionchus species.</title>
        <authorList>
            <person name="Yoshida K."/>
            <person name="Sommer R.J."/>
        </authorList>
    </citation>
    <scope>NUCLEOTIDE SEQUENCE</scope>
    <source>
        <strain evidence="3">RS5133</strain>
    </source>
</reference>
<evidence type="ECO:0000259" key="2">
    <source>
        <dbReference type="PROSITE" id="PS50181"/>
    </source>
</evidence>
<dbReference type="Pfam" id="PF00646">
    <property type="entry name" value="F-box"/>
    <property type="match status" value="1"/>
</dbReference>
<evidence type="ECO:0000256" key="1">
    <source>
        <dbReference type="SAM" id="MobiDB-lite"/>
    </source>
</evidence>
<feature type="non-terminal residue" evidence="3">
    <location>
        <position position="113"/>
    </location>
</feature>
<dbReference type="PROSITE" id="PS50181">
    <property type="entry name" value="FBOX"/>
    <property type="match status" value="1"/>
</dbReference>
<dbReference type="EMBL" id="BTSY01000001">
    <property type="protein sequence ID" value="GMT11646.1"/>
    <property type="molecule type" value="Genomic_DNA"/>
</dbReference>
<proteinExistence type="predicted"/>
<accession>A0AAV5UYS1</accession>
<feature type="non-terminal residue" evidence="3">
    <location>
        <position position="1"/>
    </location>
</feature>
<sequence length="113" mass="11527">TAAPSSTTSSVAAAPTSSTSTAASGTTAVPSGTTSATAAAPSSTTSSVALSIRHAAPTLDGIPREILTRILRLSDVKDRLKLRTCNRSLNSKVAETDLYCDGLLISQKFGAFR</sequence>